<organism evidence="3 4">
    <name type="scientific">Xylaria grammica</name>
    <dbReference type="NCBI Taxonomy" id="363999"/>
    <lineage>
        <taxon>Eukaryota</taxon>
        <taxon>Fungi</taxon>
        <taxon>Dikarya</taxon>
        <taxon>Ascomycota</taxon>
        <taxon>Pezizomycotina</taxon>
        <taxon>Sordariomycetes</taxon>
        <taxon>Xylariomycetidae</taxon>
        <taxon>Xylariales</taxon>
        <taxon>Xylariaceae</taxon>
        <taxon>Xylaria</taxon>
    </lineage>
</organism>
<dbReference type="STRING" id="363999.A0A439CV56"/>
<comment type="caution">
    <text evidence="3">The sequence shown here is derived from an EMBL/GenBank/DDBJ whole genome shotgun (WGS) entry which is preliminary data.</text>
</comment>
<evidence type="ECO:0000256" key="1">
    <source>
        <dbReference type="SAM" id="MobiDB-lite"/>
    </source>
</evidence>
<protein>
    <recommendedName>
        <fullName evidence="2">Alcohol dehydrogenase-like N-terminal domain-containing protein</fullName>
    </recommendedName>
</protein>
<evidence type="ECO:0000313" key="4">
    <source>
        <dbReference type="Proteomes" id="UP000286045"/>
    </source>
</evidence>
<accession>A0A439CV56</accession>
<dbReference type="AlphaFoldDB" id="A0A439CV56"/>
<dbReference type="Gene3D" id="3.90.180.10">
    <property type="entry name" value="Medium-chain alcohol dehydrogenases, catalytic domain"/>
    <property type="match status" value="1"/>
</dbReference>
<reference evidence="3 4" key="1">
    <citation type="submission" date="2018-12" db="EMBL/GenBank/DDBJ databases">
        <title>Draft genome sequence of Xylaria grammica IHI A82.</title>
        <authorList>
            <person name="Buettner E."/>
            <person name="Kellner H."/>
        </authorList>
    </citation>
    <scope>NUCLEOTIDE SEQUENCE [LARGE SCALE GENOMIC DNA]</scope>
    <source>
        <strain evidence="3 4">IHI A82</strain>
    </source>
</reference>
<proteinExistence type="predicted"/>
<feature type="domain" description="Alcohol dehydrogenase-like N-terminal" evidence="2">
    <location>
        <begin position="30"/>
        <end position="80"/>
    </location>
</feature>
<dbReference type="InterPro" id="IPR011032">
    <property type="entry name" value="GroES-like_sf"/>
</dbReference>
<sequence length="149" mass="15866">MAPTNKAAYYPADKAPTVEVAASPYPTPEANEVIIRVSAVAINPADWKIQSLGSAVIPGLAYPYAAGFDVSGTIVENRGERQQRQRRRPGAELRVGLHLAGGRVPAVRGGAGVPDGARAGEHAPARRRRAAVVRGHRRHSRCSSTWASR</sequence>
<feature type="non-terminal residue" evidence="3">
    <location>
        <position position="149"/>
    </location>
</feature>
<dbReference type="SUPFAM" id="SSF50129">
    <property type="entry name" value="GroES-like"/>
    <property type="match status" value="1"/>
</dbReference>
<dbReference type="Proteomes" id="UP000286045">
    <property type="component" value="Unassembled WGS sequence"/>
</dbReference>
<feature type="region of interest" description="Disordered" evidence="1">
    <location>
        <begin position="106"/>
        <end position="149"/>
    </location>
</feature>
<evidence type="ECO:0000259" key="2">
    <source>
        <dbReference type="Pfam" id="PF08240"/>
    </source>
</evidence>
<dbReference type="InterPro" id="IPR013154">
    <property type="entry name" value="ADH-like_N"/>
</dbReference>
<keyword evidence="4" id="KW-1185">Reference proteome</keyword>
<dbReference type="Pfam" id="PF08240">
    <property type="entry name" value="ADH_N"/>
    <property type="match status" value="1"/>
</dbReference>
<dbReference type="EMBL" id="RYZI01000370">
    <property type="protein sequence ID" value="RWA06074.1"/>
    <property type="molecule type" value="Genomic_DNA"/>
</dbReference>
<gene>
    <name evidence="3" type="ORF">EKO27_g9032</name>
</gene>
<name>A0A439CV56_9PEZI</name>
<feature type="compositionally biased region" description="Basic residues" evidence="1">
    <location>
        <begin position="125"/>
        <end position="141"/>
    </location>
</feature>
<evidence type="ECO:0000313" key="3">
    <source>
        <dbReference type="EMBL" id="RWA06074.1"/>
    </source>
</evidence>